<evidence type="ECO:0000313" key="1">
    <source>
        <dbReference type="EMBL" id="SZE99617.1"/>
    </source>
</evidence>
<dbReference type="AlphaFoldDB" id="A0A383UHB5"/>
<evidence type="ECO:0000313" key="2">
    <source>
        <dbReference type="Proteomes" id="UP000275772"/>
    </source>
</evidence>
<accession>A0A383UHB5</accession>
<protein>
    <submittedName>
        <fullName evidence="1">Uncharacterized protein</fullName>
    </submittedName>
</protein>
<sequence>MNLTSVRDIYRQAFNMVFIYALLLIPSSVSKIPGRVVFSNTLPINNFQRTIHNDIYKLSNPEFPKPGDGSGIFMTMDDSRTPGTHHAVYSAVNMPYADMMARIMGGASPLTDEQVINLDKDPDAAQECYQYLQNSAQEVGTVVPLSLLNVVNSNKCTVRSIATLAFEDKVKVEGKHNYFAPYLSTSSIKIDADYIIELEDLVLPEQSTIYQGSRTPRAFVWYQGRPHLLFGCIENKRAWFITTTIKGRREYRSLDEAISLVNDRYGKKQSLLKKSELGTELDLKRFSKINPDVDPSTQGRVSIVKSLKPPEKMPGVLVDWYDCLSYKSPSPKLFNWGARSKLS</sequence>
<dbReference type="VEuPathDB" id="FungiDB:BLGHR1_10367"/>
<proteinExistence type="predicted"/>
<gene>
    <name evidence="1" type="ORF">BLGHR1_10367</name>
</gene>
<dbReference type="Proteomes" id="UP000275772">
    <property type="component" value="Unassembled WGS sequence"/>
</dbReference>
<name>A0A383UHB5_BLUHO</name>
<organism evidence="1 2">
    <name type="scientific">Blumeria hordei</name>
    <name type="common">Barley powdery mildew</name>
    <name type="synonym">Blumeria graminis f. sp. hordei</name>
    <dbReference type="NCBI Taxonomy" id="2867405"/>
    <lineage>
        <taxon>Eukaryota</taxon>
        <taxon>Fungi</taxon>
        <taxon>Dikarya</taxon>
        <taxon>Ascomycota</taxon>
        <taxon>Pezizomycotina</taxon>
        <taxon>Leotiomycetes</taxon>
        <taxon>Erysiphales</taxon>
        <taxon>Erysiphaceae</taxon>
        <taxon>Blumeria</taxon>
    </lineage>
</organism>
<dbReference type="EMBL" id="UNSH01000001">
    <property type="protein sequence ID" value="SZE99617.1"/>
    <property type="molecule type" value="Genomic_DNA"/>
</dbReference>
<reference evidence="1 2" key="1">
    <citation type="submission" date="2017-11" db="EMBL/GenBank/DDBJ databases">
        <authorList>
            <person name="Kracher B."/>
        </authorList>
    </citation>
    <scope>NUCLEOTIDE SEQUENCE [LARGE SCALE GENOMIC DNA]</scope>
    <source>
        <strain evidence="1 2">RACE1</strain>
    </source>
</reference>